<evidence type="ECO:0000313" key="2">
    <source>
        <dbReference type="EMBL" id="SDE16254.1"/>
    </source>
</evidence>
<keyword evidence="1" id="KW-0732">Signal</keyword>
<keyword evidence="3" id="KW-1185">Reference proteome</keyword>
<sequence length="194" mass="21355">MRAALIAPLLVFPAAAQAVCPTAADLDRGILLYTLGGDTELFRRVSDDVVRSTYLSGEEGSEALLGQGLYVLDNVALADGEVLPETQIHFDFPMTSAEMPEPAPETDWTVDVTVEEAGYSEQEHQSYSFGPLTRIGLGRCSYDMIQVRQTYSPDLYEVTDYVNWIPALGLSYLVQSSHAHGEDHYVYTAIEAVR</sequence>
<dbReference type="STRING" id="282683.SAMN04488105_101271"/>
<dbReference type="AlphaFoldDB" id="A0A1G7AMV3"/>
<name>A0A1G7AMV3_9RHOB</name>
<organism evidence="2 3">
    <name type="scientific">Salipiger thiooxidans</name>
    <dbReference type="NCBI Taxonomy" id="282683"/>
    <lineage>
        <taxon>Bacteria</taxon>
        <taxon>Pseudomonadati</taxon>
        <taxon>Pseudomonadota</taxon>
        <taxon>Alphaproteobacteria</taxon>
        <taxon>Rhodobacterales</taxon>
        <taxon>Roseobacteraceae</taxon>
        <taxon>Salipiger</taxon>
    </lineage>
</organism>
<dbReference type="Proteomes" id="UP000198994">
    <property type="component" value="Unassembled WGS sequence"/>
</dbReference>
<evidence type="ECO:0008006" key="4">
    <source>
        <dbReference type="Google" id="ProtNLM"/>
    </source>
</evidence>
<proteinExistence type="predicted"/>
<feature type="signal peptide" evidence="1">
    <location>
        <begin position="1"/>
        <end position="18"/>
    </location>
</feature>
<dbReference type="RefSeq" id="WP_089954473.1">
    <property type="nucleotide sequence ID" value="NZ_FNAV01000001.1"/>
</dbReference>
<reference evidence="3" key="1">
    <citation type="submission" date="2016-10" db="EMBL/GenBank/DDBJ databases">
        <authorList>
            <person name="Varghese N."/>
            <person name="Submissions S."/>
        </authorList>
    </citation>
    <scope>NUCLEOTIDE SEQUENCE [LARGE SCALE GENOMIC DNA]</scope>
    <source>
        <strain evidence="3">DSM 10146</strain>
    </source>
</reference>
<accession>A0A1G7AMV3</accession>
<protein>
    <recommendedName>
        <fullName evidence="4">Group 4 capsule polysaccharide lipoprotein gfcB, YjbF</fullName>
    </recommendedName>
</protein>
<evidence type="ECO:0000256" key="1">
    <source>
        <dbReference type="SAM" id="SignalP"/>
    </source>
</evidence>
<dbReference type="OrthoDB" id="7872144at2"/>
<feature type="chain" id="PRO_5011591536" description="Group 4 capsule polysaccharide lipoprotein gfcB, YjbF" evidence="1">
    <location>
        <begin position="19"/>
        <end position="194"/>
    </location>
</feature>
<evidence type="ECO:0000313" key="3">
    <source>
        <dbReference type="Proteomes" id="UP000198994"/>
    </source>
</evidence>
<gene>
    <name evidence="2" type="ORF">SAMN04488105_101271</name>
</gene>
<dbReference type="EMBL" id="FNAV01000001">
    <property type="protein sequence ID" value="SDE16254.1"/>
    <property type="molecule type" value="Genomic_DNA"/>
</dbReference>